<dbReference type="GO" id="GO:0003700">
    <property type="term" value="F:DNA-binding transcription factor activity"/>
    <property type="evidence" value="ECO:0007669"/>
    <property type="project" value="InterPro"/>
</dbReference>
<keyword evidence="1" id="KW-0805">Transcription regulation</keyword>
<feature type="domain" description="HTH araC/xylS-type" evidence="3">
    <location>
        <begin position="194"/>
        <end position="292"/>
    </location>
</feature>
<dbReference type="Pfam" id="PF06719">
    <property type="entry name" value="AraC_N"/>
    <property type="match status" value="1"/>
</dbReference>
<dbReference type="SMART" id="SM00342">
    <property type="entry name" value="HTH_ARAC"/>
    <property type="match status" value="1"/>
</dbReference>
<evidence type="ECO:0000259" key="3">
    <source>
        <dbReference type="PROSITE" id="PS01124"/>
    </source>
</evidence>
<dbReference type="KEGG" id="ete:ETEE_1999"/>
<sequence length="303" mass="33929">MVIDDRWKQLAAQVQRLHQQPGVKPSPVEHVNLIYVNAHQPRTPVMYQPSLIIILQGRKVGYLGERVFHYDPSNYLLMTLPLPCECETFASPQEPLIGLALRVDVQMLQDLLMDIGDGMRTAVRPHAEGVRSVALDDAMLCACERLVEVMEDPLHARVLGPQIVREMLFHALCGAGGDALLALASRHSHFSQIAKALRLIEQNYASSLNVDRLAQSVNMSISSFHHNFKAVTATSPLQYIKSYRLHKARMMILHDGLKASTAASRVGYESPSQFSREYKRFFGNTPSDQASRYRSGGLRIAEL</sequence>
<evidence type="ECO:0000256" key="2">
    <source>
        <dbReference type="ARBA" id="ARBA00023163"/>
    </source>
</evidence>
<dbReference type="GeneID" id="33939609"/>
<dbReference type="Pfam" id="PF12833">
    <property type="entry name" value="HTH_18"/>
    <property type="match status" value="1"/>
</dbReference>
<reference evidence="4 5" key="1">
    <citation type="journal article" date="2012" name="PLoS ONE">
        <title>Edwardsiella comparative phylogenomics reveal the new intra/inter-species taxonomic relationships, virulence evolution and niche adaptation mechanisms.</title>
        <authorList>
            <person name="Yang M."/>
            <person name="Lv Y."/>
            <person name="Xiao J."/>
            <person name="Wu H."/>
            <person name="Zheng H."/>
            <person name="Liu Q."/>
            <person name="Zhang Y."/>
            <person name="Wang Q."/>
        </authorList>
    </citation>
    <scope>NUCLEOTIDE SEQUENCE [LARGE SCALE GENOMIC DNA]</scope>
    <source>
        <strain evidence="5">080813</strain>
    </source>
</reference>
<evidence type="ECO:0000256" key="1">
    <source>
        <dbReference type="ARBA" id="ARBA00023015"/>
    </source>
</evidence>
<accession>A0A076LS71</accession>
<dbReference type="Gene3D" id="1.10.10.60">
    <property type="entry name" value="Homeodomain-like"/>
    <property type="match status" value="2"/>
</dbReference>
<dbReference type="Proteomes" id="UP000028681">
    <property type="component" value="Chromosome"/>
</dbReference>
<dbReference type="PROSITE" id="PS01124">
    <property type="entry name" value="HTH_ARAC_FAMILY_2"/>
    <property type="match status" value="1"/>
</dbReference>
<dbReference type="AlphaFoldDB" id="A0A076LS71"/>
<dbReference type="GO" id="GO:0043565">
    <property type="term" value="F:sequence-specific DNA binding"/>
    <property type="evidence" value="ECO:0007669"/>
    <property type="project" value="InterPro"/>
</dbReference>
<dbReference type="InterPro" id="IPR018060">
    <property type="entry name" value="HTH_AraC"/>
</dbReference>
<protein>
    <submittedName>
        <fullName evidence="4">Putative transcriptional regulator YqhC</fullName>
    </submittedName>
</protein>
<dbReference type="EMBL" id="CP006664">
    <property type="protein sequence ID" value="AIJ08444.1"/>
    <property type="molecule type" value="Genomic_DNA"/>
</dbReference>
<dbReference type="InterPro" id="IPR009594">
    <property type="entry name" value="Tscrpt_reg_HTH_AraC_N"/>
</dbReference>
<evidence type="ECO:0000313" key="4">
    <source>
        <dbReference type="EMBL" id="AIJ08444.1"/>
    </source>
</evidence>
<organism evidence="4 5">
    <name type="scientific">Edwardsiella anguillarum ET080813</name>
    <dbReference type="NCBI Taxonomy" id="667120"/>
    <lineage>
        <taxon>Bacteria</taxon>
        <taxon>Pseudomonadati</taxon>
        <taxon>Pseudomonadota</taxon>
        <taxon>Gammaproteobacteria</taxon>
        <taxon>Enterobacterales</taxon>
        <taxon>Hafniaceae</taxon>
        <taxon>Edwardsiella</taxon>
    </lineage>
</organism>
<name>A0A076LS71_9GAMM</name>
<dbReference type="InterPro" id="IPR009057">
    <property type="entry name" value="Homeodomain-like_sf"/>
</dbReference>
<evidence type="ECO:0000313" key="5">
    <source>
        <dbReference type="Proteomes" id="UP000028681"/>
    </source>
</evidence>
<proteinExistence type="predicted"/>
<dbReference type="SUPFAM" id="SSF46689">
    <property type="entry name" value="Homeodomain-like"/>
    <property type="match status" value="2"/>
</dbReference>
<gene>
    <name evidence="4" type="primary">yqhC</name>
    <name evidence="4" type="ORF">ETEE_1999</name>
</gene>
<dbReference type="PANTHER" id="PTHR43436:SF2">
    <property type="entry name" value="ARAC_XYLS FAMILY TRANSCRIPTIONAL REGULATOR"/>
    <property type="match status" value="1"/>
</dbReference>
<dbReference type="RefSeq" id="WP_034163005.1">
    <property type="nucleotide sequence ID" value="NZ_CP006664.1"/>
</dbReference>
<dbReference type="HOGENOM" id="CLU_000445_100_2_6"/>
<dbReference type="PANTHER" id="PTHR43436">
    <property type="entry name" value="ARAC-FAMILY TRANSCRIPTIONAL REGULATOR"/>
    <property type="match status" value="1"/>
</dbReference>
<keyword evidence="2" id="KW-0804">Transcription</keyword>